<evidence type="ECO:0000256" key="4">
    <source>
        <dbReference type="SAM" id="MobiDB-lite"/>
    </source>
</evidence>
<dbReference type="GO" id="GO:0016887">
    <property type="term" value="F:ATP hydrolysis activity"/>
    <property type="evidence" value="ECO:0007669"/>
    <property type="project" value="InterPro"/>
</dbReference>
<dbReference type="GO" id="GO:0005524">
    <property type="term" value="F:ATP binding"/>
    <property type="evidence" value="ECO:0007669"/>
    <property type="project" value="UniProtKB-KW"/>
</dbReference>
<evidence type="ECO:0000256" key="3">
    <source>
        <dbReference type="ARBA" id="ARBA00024363"/>
    </source>
</evidence>
<evidence type="ECO:0000313" key="7">
    <source>
        <dbReference type="RefSeq" id="XP_027201307.1"/>
    </source>
</evidence>
<dbReference type="SUPFAM" id="SSF52540">
    <property type="entry name" value="P-loop containing nucleoside triphosphate hydrolases"/>
    <property type="match status" value="1"/>
</dbReference>
<name>A0A6P6Y7D2_DERPT</name>
<feature type="compositionally biased region" description="Low complexity" evidence="4">
    <location>
        <begin position="212"/>
        <end position="227"/>
    </location>
</feature>
<dbReference type="Proteomes" id="UP000515146">
    <property type="component" value="Unplaced"/>
</dbReference>
<dbReference type="PANTHER" id="PTHR24221">
    <property type="entry name" value="ATP-BINDING CASSETTE SUB-FAMILY B"/>
    <property type="match status" value="1"/>
</dbReference>
<dbReference type="PROSITE" id="PS50893">
    <property type="entry name" value="ABC_TRANSPORTER_2"/>
    <property type="match status" value="1"/>
</dbReference>
<evidence type="ECO:0000256" key="2">
    <source>
        <dbReference type="ARBA" id="ARBA00022840"/>
    </source>
</evidence>
<evidence type="ECO:0000256" key="1">
    <source>
        <dbReference type="ARBA" id="ARBA00022741"/>
    </source>
</evidence>
<keyword evidence="1" id="KW-0547">Nucleotide-binding</keyword>
<dbReference type="InterPro" id="IPR027417">
    <property type="entry name" value="P-loop_NTPase"/>
</dbReference>
<protein>
    <submittedName>
        <fullName evidence="7">Uncharacterized protein LOC113795312</fullName>
    </submittedName>
</protein>
<evidence type="ECO:0000259" key="5">
    <source>
        <dbReference type="PROSITE" id="PS50893"/>
    </source>
</evidence>
<dbReference type="SMART" id="SM00382">
    <property type="entry name" value="AAA"/>
    <property type="match status" value="1"/>
</dbReference>
<feature type="non-terminal residue" evidence="7">
    <location>
        <position position="1"/>
    </location>
</feature>
<keyword evidence="6" id="KW-1185">Reference proteome</keyword>
<sequence length="267" mass="28749">LNIPGKSRVALVGPSGSGKTTLLRLLCRLHEPAEDSIFVCGQDVTGVNCPSLRAAVTYVPQSTVLLNGTVRRNLLLGVTRSVSDDEIWEKAAELGLDKLLRDLGGLEKSVGERGERVSGGQKHAVALLRAALRNTPLLLLDECTAALDTKNEEVISRALKRLARGRTTLVVTHRLSSLRDFDYIYVMNEGCVVEEGDFRTLAASAAASAARSSSSSASSPATKPASALRDSKCSRKATFEQLYERSGRRARFRVRGNTAARATAIQQ</sequence>
<dbReference type="OMA" id="APIWVRR"/>
<dbReference type="PANTHER" id="PTHR24221:SF654">
    <property type="entry name" value="ATP-BINDING CASSETTE SUB-FAMILY B MEMBER 6"/>
    <property type="match status" value="1"/>
</dbReference>
<comment type="similarity">
    <text evidence="3">Belongs to the ABC transporter superfamily. ABCB family. Heavy Metal importer (TC 3.A.1.210) subfamily.</text>
</comment>
<dbReference type="InterPro" id="IPR003439">
    <property type="entry name" value="ABC_transporter-like_ATP-bd"/>
</dbReference>
<dbReference type="InParanoid" id="A0A6P6Y7D2"/>
<keyword evidence="2" id="KW-0067">ATP-binding</keyword>
<reference evidence="7" key="1">
    <citation type="submission" date="2025-08" db="UniProtKB">
        <authorList>
            <consortium name="RefSeq"/>
        </authorList>
    </citation>
    <scope>IDENTIFICATION</scope>
    <source>
        <strain evidence="7">Airmid</strain>
    </source>
</reference>
<organism evidence="6 7">
    <name type="scientific">Dermatophagoides pteronyssinus</name>
    <name type="common">European house dust mite</name>
    <dbReference type="NCBI Taxonomy" id="6956"/>
    <lineage>
        <taxon>Eukaryota</taxon>
        <taxon>Metazoa</taxon>
        <taxon>Ecdysozoa</taxon>
        <taxon>Arthropoda</taxon>
        <taxon>Chelicerata</taxon>
        <taxon>Arachnida</taxon>
        <taxon>Acari</taxon>
        <taxon>Acariformes</taxon>
        <taxon>Sarcoptiformes</taxon>
        <taxon>Astigmata</taxon>
        <taxon>Psoroptidia</taxon>
        <taxon>Analgoidea</taxon>
        <taxon>Pyroglyphidae</taxon>
        <taxon>Dermatophagoidinae</taxon>
        <taxon>Dermatophagoides</taxon>
    </lineage>
</organism>
<dbReference type="InterPro" id="IPR003593">
    <property type="entry name" value="AAA+_ATPase"/>
</dbReference>
<gene>
    <name evidence="7" type="primary">LOC113795312</name>
</gene>
<dbReference type="KEGG" id="dpte:113795312"/>
<dbReference type="Gene3D" id="3.40.50.300">
    <property type="entry name" value="P-loop containing nucleotide triphosphate hydrolases"/>
    <property type="match status" value="1"/>
</dbReference>
<accession>A0A6P6Y7D2</accession>
<dbReference type="GO" id="GO:0034040">
    <property type="term" value="F:ATPase-coupled lipid transmembrane transporter activity"/>
    <property type="evidence" value="ECO:0007669"/>
    <property type="project" value="TreeGrafter"/>
</dbReference>
<dbReference type="OrthoDB" id="6500128at2759"/>
<evidence type="ECO:0000313" key="6">
    <source>
        <dbReference type="Proteomes" id="UP000515146"/>
    </source>
</evidence>
<dbReference type="RefSeq" id="XP_027201307.1">
    <property type="nucleotide sequence ID" value="XM_027345506.1"/>
</dbReference>
<proteinExistence type="inferred from homology"/>
<dbReference type="Pfam" id="PF00005">
    <property type="entry name" value="ABC_tran"/>
    <property type="match status" value="1"/>
</dbReference>
<feature type="region of interest" description="Disordered" evidence="4">
    <location>
        <begin position="212"/>
        <end position="233"/>
    </location>
</feature>
<feature type="domain" description="ABC transporter" evidence="5">
    <location>
        <begin position="1"/>
        <end position="214"/>
    </location>
</feature>
<dbReference type="InterPro" id="IPR039421">
    <property type="entry name" value="Type_1_exporter"/>
</dbReference>
<dbReference type="AlphaFoldDB" id="A0A6P6Y7D2"/>